<dbReference type="InterPro" id="IPR050109">
    <property type="entry name" value="HTH-type_TetR-like_transc_reg"/>
</dbReference>
<proteinExistence type="predicted"/>
<keyword evidence="7" id="KW-1185">Reference proteome</keyword>
<reference evidence="6 7" key="1">
    <citation type="journal article" date="2015" name="Int. J. Syst. Evol. Microbiol.">
        <title>Amycolatopsis rhabdoformis sp. nov., an actinomycete isolated from a tropical forest soil.</title>
        <authorList>
            <person name="Souza W.R."/>
            <person name="Silva R.E."/>
            <person name="Goodfellow M."/>
            <person name="Busarakam K."/>
            <person name="Figueiro F.S."/>
            <person name="Ferreira D."/>
            <person name="Rodrigues-Filho E."/>
            <person name="Moraes L.A.B."/>
            <person name="Zucchi T.D."/>
        </authorList>
    </citation>
    <scope>NUCLEOTIDE SEQUENCE [LARGE SCALE GENOMIC DNA]</scope>
    <source>
        <strain evidence="6 7">NCIMB 14900</strain>
    </source>
</reference>
<keyword evidence="2 4" id="KW-0238">DNA-binding</keyword>
<gene>
    <name evidence="6" type="ORF">VSH64_19580</name>
</gene>
<dbReference type="RefSeq" id="WP_326837068.1">
    <property type="nucleotide sequence ID" value="NZ_CP142149.1"/>
</dbReference>
<evidence type="ECO:0000259" key="5">
    <source>
        <dbReference type="PROSITE" id="PS50977"/>
    </source>
</evidence>
<accession>A0ABZ1IJ07</accession>
<dbReference type="Pfam" id="PF00440">
    <property type="entry name" value="TetR_N"/>
    <property type="match status" value="1"/>
</dbReference>
<evidence type="ECO:0000256" key="2">
    <source>
        <dbReference type="ARBA" id="ARBA00023125"/>
    </source>
</evidence>
<evidence type="ECO:0000256" key="1">
    <source>
        <dbReference type="ARBA" id="ARBA00023015"/>
    </source>
</evidence>
<dbReference type="PRINTS" id="PR00455">
    <property type="entry name" value="HTHTETR"/>
</dbReference>
<dbReference type="SUPFAM" id="SSF46689">
    <property type="entry name" value="Homeodomain-like"/>
    <property type="match status" value="1"/>
</dbReference>
<dbReference type="InterPro" id="IPR009057">
    <property type="entry name" value="Homeodomain-like_sf"/>
</dbReference>
<feature type="domain" description="HTH tetR-type" evidence="5">
    <location>
        <begin position="5"/>
        <end position="65"/>
    </location>
</feature>
<evidence type="ECO:0000256" key="3">
    <source>
        <dbReference type="ARBA" id="ARBA00023163"/>
    </source>
</evidence>
<name>A0ABZ1IJ07_9PSEU</name>
<dbReference type="PROSITE" id="PS50977">
    <property type="entry name" value="HTH_TETR_2"/>
    <property type="match status" value="1"/>
</dbReference>
<keyword evidence="1" id="KW-0805">Transcription regulation</keyword>
<dbReference type="PANTHER" id="PTHR30055">
    <property type="entry name" value="HTH-TYPE TRANSCRIPTIONAL REGULATOR RUTR"/>
    <property type="match status" value="1"/>
</dbReference>
<dbReference type="EMBL" id="CP142149">
    <property type="protein sequence ID" value="WSE34267.1"/>
    <property type="molecule type" value="Genomic_DNA"/>
</dbReference>
<sequence length="177" mass="18310">MADDDSTRARIIDAARKLFAEHGYAATATAKVAAAAGVPGGLVFYYFPTKSDLLLATVRERAYRGTLTAPAGATVAEVLVGAAKELAAVFEEHRDSQRIVFREAGTNAELREVALRLIASSTGDVARLLAAAPDAPDGTTGATIARLLVSSLLMDNFLARGPADPVATAEVLAGGAR</sequence>
<dbReference type="InterPro" id="IPR001647">
    <property type="entry name" value="HTH_TetR"/>
</dbReference>
<dbReference type="Gene3D" id="1.10.357.10">
    <property type="entry name" value="Tetracycline Repressor, domain 2"/>
    <property type="match status" value="1"/>
</dbReference>
<feature type="DNA-binding region" description="H-T-H motif" evidence="4">
    <location>
        <begin position="28"/>
        <end position="47"/>
    </location>
</feature>
<evidence type="ECO:0000256" key="4">
    <source>
        <dbReference type="PROSITE-ProRule" id="PRU00335"/>
    </source>
</evidence>
<protein>
    <submittedName>
        <fullName evidence="6">Helix-turn-helix domain-containing protein</fullName>
    </submittedName>
</protein>
<evidence type="ECO:0000313" key="7">
    <source>
        <dbReference type="Proteomes" id="UP001330812"/>
    </source>
</evidence>
<dbReference type="Proteomes" id="UP001330812">
    <property type="component" value="Chromosome"/>
</dbReference>
<dbReference type="PANTHER" id="PTHR30055:SF234">
    <property type="entry name" value="HTH-TYPE TRANSCRIPTIONAL REGULATOR BETI"/>
    <property type="match status" value="1"/>
</dbReference>
<organism evidence="6 7">
    <name type="scientific">Amycolatopsis rhabdoformis</name>
    <dbReference type="NCBI Taxonomy" id="1448059"/>
    <lineage>
        <taxon>Bacteria</taxon>
        <taxon>Bacillati</taxon>
        <taxon>Actinomycetota</taxon>
        <taxon>Actinomycetes</taxon>
        <taxon>Pseudonocardiales</taxon>
        <taxon>Pseudonocardiaceae</taxon>
        <taxon>Amycolatopsis</taxon>
    </lineage>
</organism>
<keyword evidence="3" id="KW-0804">Transcription</keyword>
<evidence type="ECO:0000313" key="6">
    <source>
        <dbReference type="EMBL" id="WSE34267.1"/>
    </source>
</evidence>